<proteinExistence type="inferred from homology"/>
<dbReference type="Proteomes" id="UP000025238">
    <property type="component" value="Chromosome"/>
</dbReference>
<dbReference type="AlphaFoldDB" id="A0A023WMN1"/>
<protein>
    <submittedName>
        <fullName evidence="4">Sugar dehydrogenase</fullName>
        <ecNumber evidence="4">1.1.1.47</ecNumber>
    </submittedName>
</protein>
<dbReference type="EMBL" id="CP007509">
    <property type="protein sequence ID" value="AHY41251.1"/>
    <property type="molecule type" value="Genomic_DNA"/>
</dbReference>
<dbReference type="PROSITE" id="PS00061">
    <property type="entry name" value="ADH_SHORT"/>
    <property type="match status" value="1"/>
</dbReference>
<dbReference type="Pfam" id="PF13561">
    <property type="entry name" value="adh_short_C2"/>
    <property type="match status" value="1"/>
</dbReference>
<feature type="domain" description="Ketoreductase" evidence="3">
    <location>
        <begin position="6"/>
        <end position="187"/>
    </location>
</feature>
<dbReference type="NCBIfam" id="NF009466">
    <property type="entry name" value="PRK12826.1-2"/>
    <property type="match status" value="1"/>
</dbReference>
<organism evidence="4 5">
    <name type="scientific">Stutzerimonas stutzeri</name>
    <name type="common">Pseudomonas stutzeri</name>
    <dbReference type="NCBI Taxonomy" id="316"/>
    <lineage>
        <taxon>Bacteria</taxon>
        <taxon>Pseudomonadati</taxon>
        <taxon>Pseudomonadota</taxon>
        <taxon>Gammaproteobacteria</taxon>
        <taxon>Pseudomonadales</taxon>
        <taxon>Pseudomonadaceae</taxon>
        <taxon>Stutzerimonas</taxon>
    </lineage>
</organism>
<dbReference type="KEGG" id="pstu:UIB01_01765"/>
<gene>
    <name evidence="4" type="ORF">UIB01_01765</name>
</gene>
<dbReference type="PATRIC" id="fig|316.97.peg.358"/>
<dbReference type="PANTHER" id="PTHR43639:SF1">
    <property type="entry name" value="SHORT-CHAIN DEHYDROGENASE_REDUCTASE FAMILY PROTEIN"/>
    <property type="match status" value="1"/>
</dbReference>
<dbReference type="SMART" id="SM00822">
    <property type="entry name" value="PKS_KR"/>
    <property type="match status" value="1"/>
</dbReference>
<accession>A0A023WMN1</accession>
<evidence type="ECO:0000259" key="3">
    <source>
        <dbReference type="SMART" id="SM00822"/>
    </source>
</evidence>
<evidence type="ECO:0000256" key="2">
    <source>
        <dbReference type="ARBA" id="ARBA00023002"/>
    </source>
</evidence>
<dbReference type="SUPFAM" id="SSF51735">
    <property type="entry name" value="NAD(P)-binding Rossmann-fold domains"/>
    <property type="match status" value="1"/>
</dbReference>
<dbReference type="PANTHER" id="PTHR43639">
    <property type="entry name" value="OXIDOREDUCTASE, SHORT-CHAIN DEHYDROGENASE/REDUCTASE FAMILY (AFU_ORTHOLOGUE AFUA_5G02870)"/>
    <property type="match status" value="1"/>
</dbReference>
<dbReference type="FunFam" id="3.40.50.720:FF:000084">
    <property type="entry name" value="Short-chain dehydrogenase reductase"/>
    <property type="match status" value="1"/>
</dbReference>
<reference evidence="4 5" key="1">
    <citation type="submission" date="2014-03" db="EMBL/GenBank/DDBJ databases">
        <title>Complete genome sequence of Pseudomonas stutzeri 19SMN4.</title>
        <authorList>
            <person name="Brunet-Galmes I."/>
            <person name="Nogales B."/>
            <person name="Busquets A."/>
            <person name="Pena A."/>
            <person name="Gomila M."/>
            <person name="Garcia-Valdes E."/>
            <person name="Lalucat J."/>
            <person name="Bennasar A."/>
            <person name="Bosch R."/>
        </authorList>
    </citation>
    <scope>NUCLEOTIDE SEQUENCE [LARGE SCALE GENOMIC DNA]</scope>
    <source>
        <strain evidence="4 5">19SMN4</strain>
    </source>
</reference>
<dbReference type="PRINTS" id="PR00080">
    <property type="entry name" value="SDRFAMILY"/>
</dbReference>
<comment type="similarity">
    <text evidence="1">Belongs to the short-chain dehydrogenases/reductases (SDR) family.</text>
</comment>
<dbReference type="EC" id="1.1.1.47" evidence="4"/>
<evidence type="ECO:0000313" key="5">
    <source>
        <dbReference type="Proteomes" id="UP000025238"/>
    </source>
</evidence>
<dbReference type="InterPro" id="IPR036291">
    <property type="entry name" value="NAD(P)-bd_dom_sf"/>
</dbReference>
<dbReference type="NCBIfam" id="NF005559">
    <property type="entry name" value="PRK07231.1"/>
    <property type="match status" value="1"/>
</dbReference>
<keyword evidence="2 4" id="KW-0560">Oxidoreductase</keyword>
<sequence>MRLQNQVALVTGSTQGIGRGIAVRLAEEGADIVINGRQDDEQARESLEQVRALGRRVCFIAADVGDVEQCQRLVREGIEQMGRLDILVNNAGVQRHAAFLDAQADDYDQVLNVNLRGPFFLAQAFASHLREQGRGGRIINNSSVHEELPHPNFTAYCASKGGLKMLMRNIAIELAPLGITVNNVAPGAVETPINRELMNQPEKLASLLQNIPAGRLGRPHDVAGVVAFLASPDAEYITGTTLVVDGGLLWNYSEQ</sequence>
<evidence type="ECO:0000313" key="4">
    <source>
        <dbReference type="EMBL" id="AHY41251.1"/>
    </source>
</evidence>
<dbReference type="NCBIfam" id="NF009384">
    <property type="entry name" value="PRK12743.1"/>
    <property type="match status" value="1"/>
</dbReference>
<dbReference type="InterPro" id="IPR002347">
    <property type="entry name" value="SDR_fam"/>
</dbReference>
<dbReference type="InterPro" id="IPR020904">
    <property type="entry name" value="Sc_DH/Rdtase_CS"/>
</dbReference>
<dbReference type="Gene3D" id="3.40.50.720">
    <property type="entry name" value="NAD(P)-binding Rossmann-like Domain"/>
    <property type="match status" value="1"/>
</dbReference>
<dbReference type="InterPro" id="IPR057326">
    <property type="entry name" value="KR_dom"/>
</dbReference>
<name>A0A023WMN1_STUST</name>
<evidence type="ECO:0000256" key="1">
    <source>
        <dbReference type="ARBA" id="ARBA00006484"/>
    </source>
</evidence>
<dbReference type="GO" id="GO:0047936">
    <property type="term" value="F:glucose 1-dehydrogenase [NAD(P)+] activity"/>
    <property type="evidence" value="ECO:0007669"/>
    <property type="project" value="UniProtKB-EC"/>
</dbReference>
<dbReference type="PRINTS" id="PR00081">
    <property type="entry name" value="GDHRDH"/>
</dbReference>